<keyword evidence="2" id="KW-1185">Reference proteome</keyword>
<comment type="caution">
    <text evidence="1">The sequence shown here is derived from an EMBL/GenBank/DDBJ whole genome shotgun (WGS) entry which is preliminary data.</text>
</comment>
<gene>
    <name evidence="1" type="ORF">BELL_0318g00100</name>
</gene>
<dbReference type="Proteomes" id="UP000297229">
    <property type="component" value="Unassembled WGS sequence"/>
</dbReference>
<evidence type="ECO:0000313" key="2">
    <source>
        <dbReference type="Proteomes" id="UP000297229"/>
    </source>
</evidence>
<name>A0A4Z1JJT2_9HELO</name>
<sequence>MSRTDVPDFVDRSDHRISNTMDLTIKFCDSFKYMKDIMKANSGIKSLKEVKNTGINADEDSDTHQFRASDWTNIIKT</sequence>
<reference evidence="1 2" key="1">
    <citation type="submission" date="2017-12" db="EMBL/GenBank/DDBJ databases">
        <title>Comparative genomics of Botrytis spp.</title>
        <authorList>
            <person name="Valero-Jimenez C.A."/>
            <person name="Tapia P."/>
            <person name="Veloso J."/>
            <person name="Silva-Moreno E."/>
            <person name="Staats M."/>
            <person name="Valdes J.H."/>
            <person name="Van Kan J.A.L."/>
        </authorList>
    </citation>
    <scope>NUCLEOTIDE SEQUENCE [LARGE SCALE GENOMIC DNA]</scope>
    <source>
        <strain evidence="1 2">Be9601</strain>
    </source>
</reference>
<accession>A0A4Z1JJT2</accession>
<dbReference type="EMBL" id="PQXM01000316">
    <property type="protein sequence ID" value="TGO73965.1"/>
    <property type="molecule type" value="Genomic_DNA"/>
</dbReference>
<protein>
    <submittedName>
        <fullName evidence="1">Uncharacterized protein</fullName>
    </submittedName>
</protein>
<proteinExistence type="predicted"/>
<dbReference type="AlphaFoldDB" id="A0A4Z1JJT2"/>
<organism evidence="1 2">
    <name type="scientific">Botrytis elliptica</name>
    <dbReference type="NCBI Taxonomy" id="278938"/>
    <lineage>
        <taxon>Eukaryota</taxon>
        <taxon>Fungi</taxon>
        <taxon>Dikarya</taxon>
        <taxon>Ascomycota</taxon>
        <taxon>Pezizomycotina</taxon>
        <taxon>Leotiomycetes</taxon>
        <taxon>Helotiales</taxon>
        <taxon>Sclerotiniaceae</taxon>
        <taxon>Botrytis</taxon>
    </lineage>
</organism>
<evidence type="ECO:0000313" key="1">
    <source>
        <dbReference type="EMBL" id="TGO73965.1"/>
    </source>
</evidence>